<dbReference type="Pfam" id="PF00266">
    <property type="entry name" value="Aminotran_5"/>
    <property type="match status" value="1"/>
</dbReference>
<dbReference type="EMBL" id="DSJT01000023">
    <property type="protein sequence ID" value="HEF87511.1"/>
    <property type="molecule type" value="Genomic_DNA"/>
</dbReference>
<evidence type="ECO:0000313" key="10">
    <source>
        <dbReference type="EMBL" id="HEF87511.1"/>
    </source>
</evidence>
<comment type="caution">
    <text evidence="10">The sequence shown here is derived from an EMBL/GenBank/DDBJ whole genome shotgun (WGS) entry which is preliminary data.</text>
</comment>
<dbReference type="InterPro" id="IPR015422">
    <property type="entry name" value="PyrdxlP-dep_Trfase_small"/>
</dbReference>
<evidence type="ECO:0000256" key="4">
    <source>
        <dbReference type="ARBA" id="ARBA00022679"/>
    </source>
</evidence>
<dbReference type="InterPro" id="IPR010970">
    <property type="entry name" value="Cys_dSase_SufS"/>
</dbReference>
<name>A0A7C2BKS7_9CREN</name>
<evidence type="ECO:0000256" key="8">
    <source>
        <dbReference type="RuleBase" id="RU004506"/>
    </source>
</evidence>
<keyword evidence="5 8" id="KW-0663">Pyridoxal phosphate</keyword>
<dbReference type="InterPro" id="IPR015424">
    <property type="entry name" value="PyrdxlP-dep_Trfase"/>
</dbReference>
<organism evidence="10">
    <name type="scientific">Thermosphaera aggregans</name>
    <dbReference type="NCBI Taxonomy" id="54254"/>
    <lineage>
        <taxon>Archaea</taxon>
        <taxon>Thermoproteota</taxon>
        <taxon>Thermoprotei</taxon>
        <taxon>Desulfurococcales</taxon>
        <taxon>Desulfurococcaceae</taxon>
        <taxon>Thermosphaera</taxon>
    </lineage>
</organism>
<dbReference type="GO" id="GO:0006534">
    <property type="term" value="P:cysteine metabolic process"/>
    <property type="evidence" value="ECO:0007669"/>
    <property type="project" value="UniProtKB-UniRule"/>
</dbReference>
<dbReference type="GO" id="GO:0031071">
    <property type="term" value="F:cysteine desulfurase activity"/>
    <property type="evidence" value="ECO:0007669"/>
    <property type="project" value="UniProtKB-UniRule"/>
</dbReference>
<proteinExistence type="inferred from homology"/>
<dbReference type="NCBIfam" id="TIGR01979">
    <property type="entry name" value="sufS"/>
    <property type="match status" value="1"/>
</dbReference>
<comment type="similarity">
    <text evidence="2 8">Belongs to the class-V pyridoxal-phosphate-dependent aminotransferase family. Csd subfamily.</text>
</comment>
<dbReference type="InterPro" id="IPR020578">
    <property type="entry name" value="Aminotrans_V_PyrdxlP_BS"/>
</dbReference>
<dbReference type="InterPro" id="IPR000192">
    <property type="entry name" value="Aminotrans_V_dom"/>
</dbReference>
<keyword evidence="4 8" id="KW-0808">Transferase</keyword>
<protein>
    <recommendedName>
        <fullName evidence="3 8">Cysteine desulfurase</fullName>
        <ecNumber evidence="3 8">2.8.1.7</ecNumber>
    </recommendedName>
</protein>
<sequence length="443" mass="49823">MFDPEEVRKDFPILSRKINDKPLVYFDNAASTQKPIQVINAIVDFYRNHYANIHRGLHTLSQEASEMYEKAHETLARFINAYSWEEVVFCNNTTDAMNLVAYAWGLKNIGEGDEIVATIMDHHSTMLPWRKIAKMKGAVVKYIPVTPQGYLDYDSLDRVISSKTKVLVFPIASNVLGTINNVEELVKRAREVGAIVVADGAQSVPHTPTDVRRLGIDFLGFSGHKMLGPTGSGVLWGRRDILEEMDLFKVGGDTIRDVTVDDIVWLDLPWRFEAGTPNIEAGIALGAAAEYLMKLGMENVREHEKQLVSYTLKRLSEEFPDEIRVYGPRDPNDKTGVVSFNVIGLNHHTVAKALDLFGIAVRSGMHCAHPLHYSLKITYLETPPSSLPEKPEDRLTLYGSVRASYYIYNTFEEIDYFIETLGKIVNLKESLKKEKPEAVCTGS</sequence>
<evidence type="ECO:0000259" key="9">
    <source>
        <dbReference type="Pfam" id="PF00266"/>
    </source>
</evidence>
<dbReference type="Gene3D" id="3.90.1150.10">
    <property type="entry name" value="Aspartate Aminotransferase, domain 1"/>
    <property type="match status" value="1"/>
</dbReference>
<dbReference type="PROSITE" id="PS00595">
    <property type="entry name" value="AA_TRANSFER_CLASS_5"/>
    <property type="match status" value="1"/>
</dbReference>
<evidence type="ECO:0000256" key="1">
    <source>
        <dbReference type="ARBA" id="ARBA00001933"/>
    </source>
</evidence>
<evidence type="ECO:0000256" key="3">
    <source>
        <dbReference type="ARBA" id="ARBA00012239"/>
    </source>
</evidence>
<evidence type="ECO:0000256" key="2">
    <source>
        <dbReference type="ARBA" id="ARBA00010447"/>
    </source>
</evidence>
<dbReference type="GO" id="GO:0030170">
    <property type="term" value="F:pyridoxal phosphate binding"/>
    <property type="evidence" value="ECO:0007669"/>
    <property type="project" value="UniProtKB-UniRule"/>
</dbReference>
<gene>
    <name evidence="10" type="primary">sufS</name>
    <name evidence="10" type="ORF">ENP55_04350</name>
</gene>
<evidence type="ECO:0000256" key="5">
    <source>
        <dbReference type="ARBA" id="ARBA00022898"/>
    </source>
</evidence>
<dbReference type="InterPro" id="IPR015421">
    <property type="entry name" value="PyrdxlP-dep_Trfase_major"/>
</dbReference>
<dbReference type="CDD" id="cd06453">
    <property type="entry name" value="SufS_like"/>
    <property type="match status" value="1"/>
</dbReference>
<dbReference type="AlphaFoldDB" id="A0A7C2BKS7"/>
<dbReference type="EC" id="2.8.1.7" evidence="3 8"/>
<evidence type="ECO:0000256" key="6">
    <source>
        <dbReference type="ARBA" id="ARBA00050776"/>
    </source>
</evidence>
<dbReference type="Gene3D" id="3.40.640.10">
    <property type="entry name" value="Type I PLP-dependent aspartate aminotransferase-like (Major domain)"/>
    <property type="match status" value="1"/>
</dbReference>
<accession>A0A7C2BKS7</accession>
<reference evidence="10" key="1">
    <citation type="journal article" date="2020" name="mSystems">
        <title>Genome- and Community-Level Interaction Insights into Carbon Utilization and Element Cycling Functions of Hydrothermarchaeota in Hydrothermal Sediment.</title>
        <authorList>
            <person name="Zhou Z."/>
            <person name="Liu Y."/>
            <person name="Xu W."/>
            <person name="Pan J."/>
            <person name="Luo Z.H."/>
            <person name="Li M."/>
        </authorList>
    </citation>
    <scope>NUCLEOTIDE SEQUENCE [LARGE SCALE GENOMIC DNA]</scope>
    <source>
        <strain evidence="10">SpSt-23</strain>
    </source>
</reference>
<evidence type="ECO:0000256" key="7">
    <source>
        <dbReference type="RuleBase" id="RU004504"/>
    </source>
</evidence>
<dbReference type="PANTHER" id="PTHR43586">
    <property type="entry name" value="CYSTEINE DESULFURASE"/>
    <property type="match status" value="1"/>
</dbReference>
<comment type="catalytic activity">
    <reaction evidence="6 8">
        <text>(sulfur carrier)-H + L-cysteine = (sulfur carrier)-SH + L-alanine</text>
        <dbReference type="Rhea" id="RHEA:43892"/>
        <dbReference type="Rhea" id="RHEA-COMP:14737"/>
        <dbReference type="Rhea" id="RHEA-COMP:14739"/>
        <dbReference type="ChEBI" id="CHEBI:29917"/>
        <dbReference type="ChEBI" id="CHEBI:35235"/>
        <dbReference type="ChEBI" id="CHEBI:57972"/>
        <dbReference type="ChEBI" id="CHEBI:64428"/>
        <dbReference type="EC" id="2.8.1.7"/>
    </reaction>
</comment>
<feature type="domain" description="Aminotransferase class V" evidence="9">
    <location>
        <begin position="24"/>
        <end position="417"/>
    </location>
</feature>
<dbReference type="SUPFAM" id="SSF53383">
    <property type="entry name" value="PLP-dependent transferases"/>
    <property type="match status" value="1"/>
</dbReference>
<comment type="function">
    <text evidence="8">Catalyzes the removal of elemental sulfur and selenium atoms from L-cysteine, L-cystine, L-selenocysteine, and L-selenocystine to produce L-alanine.</text>
</comment>
<dbReference type="PANTHER" id="PTHR43586:SF8">
    <property type="entry name" value="CYSTEINE DESULFURASE 1, CHLOROPLASTIC"/>
    <property type="match status" value="1"/>
</dbReference>
<comment type="cofactor">
    <cofactor evidence="1 7">
        <name>pyridoxal 5'-phosphate</name>
        <dbReference type="ChEBI" id="CHEBI:597326"/>
    </cofactor>
</comment>